<name>A0A6S7IH85_PARCT</name>
<dbReference type="EMBL" id="CACRXK020009150">
    <property type="protein sequence ID" value="CAB4016523.1"/>
    <property type="molecule type" value="Genomic_DNA"/>
</dbReference>
<dbReference type="AlphaFoldDB" id="A0A6S7IH85"/>
<sequence length="146" mass="16661">MIYEHYDKLVQIWGSTPNVSPLKFGVSADNFKTVQVIQLDENDVNLETDCSPALNTSESGHDLGFPLPFELLPDINDDETNGMEISKTPKRKENVGKFVDDKRKHLQRNLSAAQRDKMLLDEAKEDAQFRKDMTEAVRESTESFKK</sequence>
<accession>A0A6S7IH85</accession>
<gene>
    <name evidence="1" type="ORF">PACLA_8A042162</name>
</gene>
<protein>
    <submittedName>
        <fullName evidence="1">Uncharacterized protein</fullName>
    </submittedName>
</protein>
<proteinExistence type="predicted"/>
<dbReference type="Proteomes" id="UP001152795">
    <property type="component" value="Unassembled WGS sequence"/>
</dbReference>
<evidence type="ECO:0000313" key="2">
    <source>
        <dbReference type="Proteomes" id="UP001152795"/>
    </source>
</evidence>
<keyword evidence="2" id="KW-1185">Reference proteome</keyword>
<comment type="caution">
    <text evidence="1">The sequence shown here is derived from an EMBL/GenBank/DDBJ whole genome shotgun (WGS) entry which is preliminary data.</text>
</comment>
<evidence type="ECO:0000313" key="1">
    <source>
        <dbReference type="EMBL" id="CAB4016523.1"/>
    </source>
</evidence>
<organism evidence="1 2">
    <name type="scientific">Paramuricea clavata</name>
    <name type="common">Red gorgonian</name>
    <name type="synonym">Violescent sea-whip</name>
    <dbReference type="NCBI Taxonomy" id="317549"/>
    <lineage>
        <taxon>Eukaryota</taxon>
        <taxon>Metazoa</taxon>
        <taxon>Cnidaria</taxon>
        <taxon>Anthozoa</taxon>
        <taxon>Octocorallia</taxon>
        <taxon>Malacalcyonacea</taxon>
        <taxon>Plexauridae</taxon>
        <taxon>Paramuricea</taxon>
    </lineage>
</organism>
<reference evidence="1" key="1">
    <citation type="submission" date="2020-04" db="EMBL/GenBank/DDBJ databases">
        <authorList>
            <person name="Alioto T."/>
            <person name="Alioto T."/>
            <person name="Gomez Garrido J."/>
        </authorList>
    </citation>
    <scope>NUCLEOTIDE SEQUENCE</scope>
    <source>
        <strain evidence="1">A484AB</strain>
    </source>
</reference>